<dbReference type="Gene3D" id="1.25.40.80">
    <property type="match status" value="1"/>
</dbReference>
<feature type="site" description="Electron transfer via tryptophanyl radical" evidence="13">
    <location>
        <position position="376"/>
    </location>
</feature>
<accession>A0A0F4QMN6</accession>
<evidence type="ECO:0000256" key="9">
    <source>
        <dbReference type="ARBA" id="ARBA00033999"/>
    </source>
</evidence>
<reference evidence="16 17" key="1">
    <citation type="journal article" date="2015" name="BMC Genomics">
        <title>Genome mining reveals unlocked bioactive potential of marine Gram-negative bacteria.</title>
        <authorList>
            <person name="Machado H."/>
            <person name="Sonnenschein E.C."/>
            <person name="Melchiorsen J."/>
            <person name="Gram L."/>
        </authorList>
    </citation>
    <scope>NUCLEOTIDE SEQUENCE [LARGE SCALE GENOMIC DNA]</scope>
    <source>
        <strain evidence="16 17">S2471</strain>
    </source>
</reference>
<evidence type="ECO:0000313" key="16">
    <source>
        <dbReference type="EMBL" id="KJZ08599.1"/>
    </source>
</evidence>
<dbReference type="PATRIC" id="fig|43658.5.peg.2576"/>
<evidence type="ECO:0000256" key="5">
    <source>
        <dbReference type="ARBA" id="ARBA00022630"/>
    </source>
</evidence>
<dbReference type="EC" id="4.1.99.3" evidence="3"/>
<dbReference type="AlphaFoldDB" id="A0A0F4QMN6"/>
<evidence type="ECO:0000256" key="1">
    <source>
        <dbReference type="ARBA" id="ARBA00001932"/>
    </source>
</evidence>
<dbReference type="GO" id="GO:0003677">
    <property type="term" value="F:DNA binding"/>
    <property type="evidence" value="ECO:0007669"/>
    <property type="project" value="TreeGrafter"/>
</dbReference>
<dbReference type="FunFam" id="1.10.579.10:FF:000003">
    <property type="entry name" value="Deoxyribodipyrimidine photo-lyase"/>
    <property type="match status" value="1"/>
</dbReference>
<dbReference type="InterPro" id="IPR002081">
    <property type="entry name" value="Cryptochrome/DNA_photolyase_1"/>
</dbReference>
<evidence type="ECO:0000256" key="11">
    <source>
        <dbReference type="ARBA" id="ARBA00083107"/>
    </source>
</evidence>
<dbReference type="GO" id="GO:0009416">
    <property type="term" value="P:response to light stimulus"/>
    <property type="evidence" value="ECO:0007669"/>
    <property type="project" value="TreeGrafter"/>
</dbReference>
<evidence type="ECO:0000256" key="8">
    <source>
        <dbReference type="ARBA" id="ARBA00031671"/>
    </source>
</evidence>
<dbReference type="EMBL" id="JXYA01000026">
    <property type="protein sequence ID" value="KJZ08599.1"/>
    <property type="molecule type" value="Genomic_DNA"/>
</dbReference>
<dbReference type="NCBIfam" id="NF007955">
    <property type="entry name" value="PRK10674.1"/>
    <property type="match status" value="1"/>
</dbReference>
<proteinExistence type="inferred from homology"/>
<feature type="binding site" evidence="12">
    <location>
        <begin position="366"/>
        <end position="368"/>
    </location>
    <ligand>
        <name>FAD</name>
        <dbReference type="ChEBI" id="CHEBI:57692"/>
    </ligand>
</feature>
<evidence type="ECO:0000256" key="14">
    <source>
        <dbReference type="RuleBase" id="RU004182"/>
    </source>
</evidence>
<evidence type="ECO:0000256" key="12">
    <source>
        <dbReference type="PIRSR" id="PIRSR602081-1"/>
    </source>
</evidence>
<dbReference type="InterPro" id="IPR036134">
    <property type="entry name" value="Crypto/Photolyase_FAD-like_sf"/>
</dbReference>
<comment type="cofactor">
    <cofactor evidence="1">
        <name>(6R)-5,10-methylene-5,6,7,8-tetrahydrofolate</name>
        <dbReference type="ChEBI" id="CHEBI:15636"/>
    </cofactor>
</comment>
<dbReference type="RefSeq" id="WP_046005251.1">
    <property type="nucleotide sequence ID" value="NZ_JXYA01000026.1"/>
</dbReference>
<evidence type="ECO:0000256" key="10">
    <source>
        <dbReference type="ARBA" id="ARBA00059220"/>
    </source>
</evidence>
<dbReference type="Pfam" id="PF00875">
    <property type="entry name" value="DNA_photolyase"/>
    <property type="match status" value="1"/>
</dbReference>
<evidence type="ECO:0000256" key="6">
    <source>
        <dbReference type="ARBA" id="ARBA00022827"/>
    </source>
</evidence>
<dbReference type="OrthoDB" id="9772484at2"/>
<comment type="cofactor">
    <cofactor evidence="12">
        <name>FAD</name>
        <dbReference type="ChEBI" id="CHEBI:57692"/>
    </cofactor>
    <text evidence="12">Binds 1 FAD per subunit.</text>
</comment>
<evidence type="ECO:0000256" key="2">
    <source>
        <dbReference type="ARBA" id="ARBA00005862"/>
    </source>
</evidence>
<keyword evidence="6 12" id="KW-0274">FAD</keyword>
<feature type="binding site" evidence="12">
    <location>
        <position position="265"/>
    </location>
    <ligand>
        <name>FAD</name>
        <dbReference type="ChEBI" id="CHEBI:57692"/>
    </ligand>
</feature>
<comment type="function">
    <text evidence="10">Involved in repair of UV radiation-induced DNA damage. Catalyzes the light-dependent monomerization (300-600 nm) of cyclobutyl pyrimidine dimers (in cis-syn configuration), which are formed between adjacent bases on the same DNA strand upon exposure to ultraviolet radiation.</text>
</comment>
<evidence type="ECO:0000256" key="3">
    <source>
        <dbReference type="ARBA" id="ARBA00013149"/>
    </source>
</evidence>
<comment type="catalytic activity">
    <reaction evidence="9">
        <text>cyclobutadipyrimidine (in DNA) = 2 pyrimidine residues (in DNA).</text>
        <dbReference type="EC" id="4.1.99.3"/>
    </reaction>
</comment>
<dbReference type="GO" id="GO:0071949">
    <property type="term" value="F:FAD binding"/>
    <property type="evidence" value="ECO:0007669"/>
    <property type="project" value="TreeGrafter"/>
</dbReference>
<dbReference type="GO" id="GO:0000719">
    <property type="term" value="P:photoreactive repair"/>
    <property type="evidence" value="ECO:0007669"/>
    <property type="project" value="UniProtKB-ARBA"/>
</dbReference>
<feature type="binding site" evidence="12">
    <location>
        <begin position="268"/>
        <end position="275"/>
    </location>
    <ligand>
        <name>FAD</name>
        <dbReference type="ChEBI" id="CHEBI:57692"/>
    </ligand>
</feature>
<feature type="site" description="Electron transfer via tryptophanyl radical" evidence="13">
    <location>
        <position position="300"/>
    </location>
</feature>
<dbReference type="SUPFAM" id="SSF52425">
    <property type="entry name" value="Cryptochrome/photolyase, N-terminal domain"/>
    <property type="match status" value="1"/>
</dbReference>
<keyword evidence="7 14" id="KW-0157">Chromophore</keyword>
<keyword evidence="16" id="KW-0456">Lyase</keyword>
<feature type="binding site" evidence="12">
    <location>
        <begin position="226"/>
        <end position="230"/>
    </location>
    <ligand>
        <name>FAD</name>
        <dbReference type="ChEBI" id="CHEBI:57692"/>
    </ligand>
</feature>
<name>A0A0F4QMN6_9GAMM</name>
<dbReference type="InterPro" id="IPR036155">
    <property type="entry name" value="Crypto/Photolyase_N_sf"/>
</dbReference>
<feature type="site" description="Electron transfer via tryptophanyl radical" evidence="13">
    <location>
        <position position="353"/>
    </location>
</feature>
<dbReference type="Pfam" id="PF03441">
    <property type="entry name" value="FAD_binding_7"/>
    <property type="match status" value="1"/>
</dbReference>
<evidence type="ECO:0000256" key="7">
    <source>
        <dbReference type="ARBA" id="ARBA00022991"/>
    </source>
</evidence>
<evidence type="ECO:0000256" key="4">
    <source>
        <dbReference type="ARBA" id="ARBA00014046"/>
    </source>
</evidence>
<dbReference type="InterPro" id="IPR005101">
    <property type="entry name" value="Cryptochr/Photolyase_FAD-bd"/>
</dbReference>
<dbReference type="SUPFAM" id="SSF48173">
    <property type="entry name" value="Cryptochrome/photolyase FAD-binding domain"/>
    <property type="match status" value="1"/>
</dbReference>
<dbReference type="InterPro" id="IPR018394">
    <property type="entry name" value="DNA_photolyase_1_CS_C"/>
</dbReference>
<dbReference type="PANTHER" id="PTHR11455:SF9">
    <property type="entry name" value="CRYPTOCHROME CIRCADIAN CLOCK 5 ISOFORM X1"/>
    <property type="match status" value="1"/>
</dbReference>
<dbReference type="Gene3D" id="1.10.579.10">
    <property type="entry name" value="DNA Cyclobutane Dipyrimidine Photolyase, subunit A, domain 3"/>
    <property type="match status" value="1"/>
</dbReference>
<dbReference type="GO" id="GO:0003904">
    <property type="term" value="F:deoxyribodipyrimidine photo-lyase activity"/>
    <property type="evidence" value="ECO:0007669"/>
    <property type="project" value="UniProtKB-EC"/>
</dbReference>
<dbReference type="PROSITE" id="PS51645">
    <property type="entry name" value="PHR_CRY_ALPHA_BETA"/>
    <property type="match status" value="1"/>
</dbReference>
<dbReference type="PRINTS" id="PR00147">
    <property type="entry name" value="DNAPHOTLYASE"/>
</dbReference>
<dbReference type="PANTHER" id="PTHR11455">
    <property type="entry name" value="CRYPTOCHROME"/>
    <property type="match status" value="1"/>
</dbReference>
<comment type="caution">
    <text evidence="16">The sequence shown here is derived from an EMBL/GenBank/DDBJ whole genome shotgun (WGS) entry which is preliminary data.</text>
</comment>
<protein>
    <recommendedName>
        <fullName evidence="4">Deoxyribodipyrimidine photo-lyase</fullName>
        <ecNumber evidence="3">4.1.99.3</ecNumber>
    </recommendedName>
    <alternativeName>
        <fullName evidence="8">DNA photolyase</fullName>
    </alternativeName>
    <alternativeName>
        <fullName evidence="11">Photoreactivating enzyme</fullName>
    </alternativeName>
</protein>
<keyword evidence="5 12" id="KW-0285">Flavoprotein</keyword>
<dbReference type="Gene3D" id="3.40.50.620">
    <property type="entry name" value="HUPs"/>
    <property type="match status" value="1"/>
</dbReference>
<dbReference type="Proteomes" id="UP000033452">
    <property type="component" value="Unassembled WGS sequence"/>
</dbReference>
<evidence type="ECO:0000313" key="17">
    <source>
        <dbReference type="Proteomes" id="UP000033452"/>
    </source>
</evidence>
<comment type="similarity">
    <text evidence="14">Belongs to the DNA photolyase family.</text>
</comment>
<dbReference type="InterPro" id="IPR006050">
    <property type="entry name" value="DNA_photolyase_N"/>
</dbReference>
<dbReference type="PROSITE" id="PS00394">
    <property type="entry name" value="DNA_PHOTOLYASES_1_1"/>
    <property type="match status" value="1"/>
</dbReference>
<evidence type="ECO:0000256" key="13">
    <source>
        <dbReference type="PIRSR" id="PIRSR602081-2"/>
    </source>
</evidence>
<comment type="similarity">
    <text evidence="2">Belongs to the DNA photolyase class-1 family.</text>
</comment>
<feature type="binding site" evidence="12">
    <location>
        <position position="214"/>
    </location>
    <ligand>
        <name>FAD</name>
        <dbReference type="ChEBI" id="CHEBI:57692"/>
    </ligand>
</feature>
<dbReference type="InterPro" id="IPR014729">
    <property type="entry name" value="Rossmann-like_a/b/a_fold"/>
</dbReference>
<sequence>MSALFWFRRDLRAYGNEALIEAVENGARDALFILCEQQWQQHNAAPVQVDLLKRRVVWLGHKLAELGIRLHVLDAGDFTKVPALLAQFCQENGLQQVYANREYEVNEQARDLACLEAGIELKLFDGDLIAPPGSVTTASNEMYKVFTPFKKAWLKQYEQQHFYLPGWPELDLSPQQWQAPEQLQGDACSEKWPVDDETLVKVVQTFIQDKMADYKDNRDFPGVKGTSGLSPYLALGIVSVKQLLAEIQLHFPELLQMTSAPAFSWVNELIWREFYRHLICAYPKLCKGFNFNEKYNDVRWREDEVQFKAWCEGKTGYPIVDAAMRQLNQTGWMHNRLRMIVASFLTKHLLIDWRKGEHYFMSKLIDGDLASNNGGWQWAASTGCDAQPYFRIFNPISQSEKFDPQGDFIRKYVPELSDVPAKSIHFPHDYLQAFTIDGYVDPIVEHKAARERALTAFKV</sequence>
<gene>
    <name evidence="16" type="ORF">TW77_12170</name>
</gene>
<keyword evidence="17" id="KW-1185">Reference proteome</keyword>
<dbReference type="PROSITE" id="PS00691">
    <property type="entry name" value="DNA_PHOTOLYASES_1_2"/>
    <property type="match status" value="1"/>
</dbReference>
<evidence type="ECO:0000259" key="15">
    <source>
        <dbReference type="PROSITE" id="PS51645"/>
    </source>
</evidence>
<feature type="domain" description="Photolyase/cryptochrome alpha/beta" evidence="15">
    <location>
        <begin position="1"/>
        <end position="129"/>
    </location>
</feature>
<organism evidence="16 17">
    <name type="scientific">Pseudoalteromonas rubra</name>
    <dbReference type="NCBI Taxonomy" id="43658"/>
    <lineage>
        <taxon>Bacteria</taxon>
        <taxon>Pseudomonadati</taxon>
        <taxon>Pseudomonadota</taxon>
        <taxon>Gammaproteobacteria</taxon>
        <taxon>Alteromonadales</taxon>
        <taxon>Pseudoalteromonadaceae</taxon>
        <taxon>Pseudoalteromonas</taxon>
    </lineage>
</organism>